<keyword evidence="3" id="KW-1185">Reference proteome</keyword>
<accession>A0A562JMT6</accession>
<sequence>MVLMNETRKEKRLRFFLILVFISIAAAGFYMQLVPETNDPKVLVLRQSSDEGSPRIAVYEYKNGEHLMAVYEVERTSPFKFKTFYASALSQAPEELAPDREGNGFWVKTGNGWSYFAGNLQQAKRDEGFRMASSPYQIECSANGQTLYIKNNTINLPSGTKAKEIHSLSEDGLLWLILTEEDIKIAQIDTKYP</sequence>
<proteinExistence type="predicted"/>
<keyword evidence="1" id="KW-1133">Transmembrane helix</keyword>
<protein>
    <submittedName>
        <fullName evidence="2">Uncharacterized protein</fullName>
    </submittedName>
</protein>
<name>A0A562JMT6_9BACI</name>
<evidence type="ECO:0000313" key="2">
    <source>
        <dbReference type="EMBL" id="TWH84438.1"/>
    </source>
</evidence>
<keyword evidence="1" id="KW-0812">Transmembrane</keyword>
<dbReference type="Proteomes" id="UP000318667">
    <property type="component" value="Unassembled WGS sequence"/>
</dbReference>
<keyword evidence="1" id="KW-0472">Membrane</keyword>
<reference evidence="2 3" key="1">
    <citation type="journal article" date="2015" name="Stand. Genomic Sci.">
        <title>Genomic Encyclopedia of Bacterial and Archaeal Type Strains, Phase III: the genomes of soil and plant-associated and newly described type strains.</title>
        <authorList>
            <person name="Whitman W.B."/>
            <person name="Woyke T."/>
            <person name="Klenk H.P."/>
            <person name="Zhou Y."/>
            <person name="Lilburn T.G."/>
            <person name="Beck B.J."/>
            <person name="De Vos P."/>
            <person name="Vandamme P."/>
            <person name="Eisen J.A."/>
            <person name="Garrity G."/>
            <person name="Hugenholtz P."/>
            <person name="Kyrpides N.C."/>
        </authorList>
    </citation>
    <scope>NUCLEOTIDE SEQUENCE [LARGE SCALE GENOMIC DNA]</scope>
    <source>
        <strain evidence="2 3">CGMCC 1.10115</strain>
    </source>
</reference>
<dbReference type="EMBL" id="VLKI01000011">
    <property type="protein sequence ID" value="TWH84438.1"/>
    <property type="molecule type" value="Genomic_DNA"/>
</dbReference>
<comment type="caution">
    <text evidence="2">The sequence shown here is derived from an EMBL/GenBank/DDBJ whole genome shotgun (WGS) entry which is preliminary data.</text>
</comment>
<gene>
    <name evidence="2" type="ORF">IQ19_03558</name>
</gene>
<feature type="transmembrane region" description="Helical" evidence="1">
    <location>
        <begin position="12"/>
        <end position="31"/>
    </location>
</feature>
<organism evidence="2 3">
    <name type="scientific">Cytobacillus oceanisediminis</name>
    <dbReference type="NCBI Taxonomy" id="665099"/>
    <lineage>
        <taxon>Bacteria</taxon>
        <taxon>Bacillati</taxon>
        <taxon>Bacillota</taxon>
        <taxon>Bacilli</taxon>
        <taxon>Bacillales</taxon>
        <taxon>Bacillaceae</taxon>
        <taxon>Cytobacillus</taxon>
    </lineage>
</organism>
<dbReference type="AlphaFoldDB" id="A0A562JMT6"/>
<evidence type="ECO:0000313" key="3">
    <source>
        <dbReference type="Proteomes" id="UP000318667"/>
    </source>
</evidence>
<evidence type="ECO:0000256" key="1">
    <source>
        <dbReference type="SAM" id="Phobius"/>
    </source>
</evidence>